<dbReference type="SMART" id="SM00387">
    <property type="entry name" value="HATPase_c"/>
    <property type="match status" value="1"/>
</dbReference>
<feature type="domain" description="Histidine kinase" evidence="10">
    <location>
        <begin position="160"/>
        <end position="376"/>
    </location>
</feature>
<evidence type="ECO:0000256" key="6">
    <source>
        <dbReference type="ARBA" id="ARBA00022777"/>
    </source>
</evidence>
<proteinExistence type="predicted"/>
<evidence type="ECO:0000313" key="11">
    <source>
        <dbReference type="EMBL" id="PVH28753.1"/>
    </source>
</evidence>
<evidence type="ECO:0000256" key="3">
    <source>
        <dbReference type="ARBA" id="ARBA00022553"/>
    </source>
</evidence>
<keyword evidence="3" id="KW-0597">Phosphoprotein</keyword>
<keyword evidence="6 11" id="KW-0418">Kinase</keyword>
<organism evidence="11 12">
    <name type="scientific">Pararhodobacter oceanensis</name>
    <dbReference type="NCBI Taxonomy" id="2172121"/>
    <lineage>
        <taxon>Bacteria</taxon>
        <taxon>Pseudomonadati</taxon>
        <taxon>Pseudomonadota</taxon>
        <taxon>Alphaproteobacteria</taxon>
        <taxon>Rhodobacterales</taxon>
        <taxon>Paracoccaceae</taxon>
        <taxon>Pararhodobacter</taxon>
    </lineage>
</organism>
<dbReference type="SUPFAM" id="SSF55874">
    <property type="entry name" value="ATPase domain of HSP90 chaperone/DNA topoisomerase II/histidine kinase"/>
    <property type="match status" value="1"/>
</dbReference>
<dbReference type="InterPro" id="IPR003594">
    <property type="entry name" value="HATPase_dom"/>
</dbReference>
<dbReference type="EC" id="2.7.13.3" evidence="2"/>
<dbReference type="InterPro" id="IPR036890">
    <property type="entry name" value="HATPase_C_sf"/>
</dbReference>
<dbReference type="CDD" id="cd00082">
    <property type="entry name" value="HisKA"/>
    <property type="match status" value="1"/>
</dbReference>
<evidence type="ECO:0000313" key="12">
    <source>
        <dbReference type="Proteomes" id="UP000245911"/>
    </source>
</evidence>
<dbReference type="Pfam" id="PF00512">
    <property type="entry name" value="HisKA"/>
    <property type="match status" value="1"/>
</dbReference>
<comment type="caution">
    <text evidence="11">The sequence shown here is derived from an EMBL/GenBank/DDBJ whole genome shotgun (WGS) entry which is preliminary data.</text>
</comment>
<dbReference type="PROSITE" id="PS50109">
    <property type="entry name" value="HIS_KIN"/>
    <property type="match status" value="1"/>
</dbReference>
<name>A0A2T8HTN1_9RHOB</name>
<protein>
    <recommendedName>
        <fullName evidence="2">histidine kinase</fullName>
        <ecNumber evidence="2">2.7.13.3</ecNumber>
    </recommendedName>
</protein>
<keyword evidence="5" id="KW-0547">Nucleotide-binding</keyword>
<dbReference type="EMBL" id="QDKM01000004">
    <property type="protein sequence ID" value="PVH28753.1"/>
    <property type="molecule type" value="Genomic_DNA"/>
</dbReference>
<comment type="catalytic activity">
    <reaction evidence="1">
        <text>ATP + protein L-histidine = ADP + protein N-phospho-L-histidine.</text>
        <dbReference type="EC" id="2.7.13.3"/>
    </reaction>
</comment>
<dbReference type="Pfam" id="PF02518">
    <property type="entry name" value="HATPase_c"/>
    <property type="match status" value="1"/>
</dbReference>
<dbReference type="InterPro" id="IPR036097">
    <property type="entry name" value="HisK_dim/P_sf"/>
</dbReference>
<dbReference type="Gene3D" id="3.30.565.10">
    <property type="entry name" value="Histidine kinase-like ATPase, C-terminal domain"/>
    <property type="match status" value="1"/>
</dbReference>
<dbReference type="GO" id="GO:0005524">
    <property type="term" value="F:ATP binding"/>
    <property type="evidence" value="ECO:0007669"/>
    <property type="project" value="UniProtKB-KW"/>
</dbReference>
<dbReference type="InterPro" id="IPR004358">
    <property type="entry name" value="Sig_transdc_His_kin-like_C"/>
</dbReference>
<evidence type="ECO:0000256" key="1">
    <source>
        <dbReference type="ARBA" id="ARBA00000085"/>
    </source>
</evidence>
<dbReference type="GO" id="GO:0000155">
    <property type="term" value="F:phosphorelay sensor kinase activity"/>
    <property type="evidence" value="ECO:0007669"/>
    <property type="project" value="InterPro"/>
</dbReference>
<dbReference type="OrthoDB" id="7797927at2"/>
<dbReference type="PANTHER" id="PTHR43065">
    <property type="entry name" value="SENSOR HISTIDINE KINASE"/>
    <property type="match status" value="1"/>
</dbReference>
<keyword evidence="8" id="KW-0902">Two-component regulatory system</keyword>
<evidence type="ECO:0000256" key="7">
    <source>
        <dbReference type="ARBA" id="ARBA00022840"/>
    </source>
</evidence>
<reference evidence="11 12" key="1">
    <citation type="submission" date="2018-04" db="EMBL/GenBank/DDBJ databases">
        <title>Pararhodobacter oceanense sp. nov., isolated from marine intertidal sediment.</title>
        <authorList>
            <person name="Wang X.-L."/>
            <person name="Du Z.-J."/>
        </authorList>
    </citation>
    <scope>NUCLEOTIDE SEQUENCE [LARGE SCALE GENOMIC DNA]</scope>
    <source>
        <strain evidence="11 12">AM505</strain>
    </source>
</reference>
<keyword evidence="12" id="KW-1185">Reference proteome</keyword>
<dbReference type="PRINTS" id="PR00344">
    <property type="entry name" value="BCTRLSENSOR"/>
</dbReference>
<evidence type="ECO:0000256" key="2">
    <source>
        <dbReference type="ARBA" id="ARBA00012438"/>
    </source>
</evidence>
<evidence type="ECO:0000259" key="10">
    <source>
        <dbReference type="PROSITE" id="PS50109"/>
    </source>
</evidence>
<evidence type="ECO:0000256" key="8">
    <source>
        <dbReference type="ARBA" id="ARBA00023012"/>
    </source>
</evidence>
<dbReference type="AlphaFoldDB" id="A0A2T8HTN1"/>
<evidence type="ECO:0000256" key="4">
    <source>
        <dbReference type="ARBA" id="ARBA00022679"/>
    </source>
</evidence>
<dbReference type="Proteomes" id="UP000245911">
    <property type="component" value="Unassembled WGS sequence"/>
</dbReference>
<feature type="region of interest" description="Disordered" evidence="9">
    <location>
        <begin position="371"/>
        <end position="390"/>
    </location>
</feature>
<evidence type="ECO:0000256" key="9">
    <source>
        <dbReference type="SAM" id="MobiDB-lite"/>
    </source>
</evidence>
<sequence>MSNAALSRPDTGSNKGSNSGPNASANTGAIWSALPLPAFVISRRDSVDILHSCNPAAEDFIATSAAVVCGLPVFDVLTLDAANHSAVDRARRTQSPVIIRDVEIAASGQPPIYCNLQLASLEEPAEGVLMLIAPHQHVGRIGGQRRVNAAANSAIGMSQMLAHEIKNPLAGITGAAQLLSMGLSGEDRELTDLIVEETRRIVALLTQVETFGDQRPPQRLAVNLHDVLERARRSAKVGFGAHMQILTDYDPSLPEVLADPDQLLQVILNLLKNASEAQGEGGTIRLRSFFERGLQVHGRDGHALALPLHVEVADDGPGLPQHIAENVFDPFISGRENGTGLGLALVSKIIAAHDGWIEVDSHPGHTVFRLSLPMAPTGKSPKRPDTRKAD</sequence>
<keyword evidence="4" id="KW-0808">Transferase</keyword>
<gene>
    <name evidence="11" type="ORF">DDE20_11275</name>
</gene>
<dbReference type="SMART" id="SM00388">
    <property type="entry name" value="HisKA"/>
    <property type="match status" value="1"/>
</dbReference>
<evidence type="ECO:0000256" key="5">
    <source>
        <dbReference type="ARBA" id="ARBA00022741"/>
    </source>
</evidence>
<dbReference type="InterPro" id="IPR003661">
    <property type="entry name" value="HisK_dim/P_dom"/>
</dbReference>
<dbReference type="Gene3D" id="1.10.287.130">
    <property type="match status" value="1"/>
</dbReference>
<feature type="region of interest" description="Disordered" evidence="9">
    <location>
        <begin position="1"/>
        <end position="22"/>
    </location>
</feature>
<dbReference type="InterPro" id="IPR005467">
    <property type="entry name" value="His_kinase_dom"/>
</dbReference>
<dbReference type="PANTHER" id="PTHR43065:SF10">
    <property type="entry name" value="PEROXIDE STRESS-ACTIVATED HISTIDINE KINASE MAK3"/>
    <property type="match status" value="1"/>
</dbReference>
<dbReference type="SUPFAM" id="SSF47384">
    <property type="entry name" value="Homodimeric domain of signal transducing histidine kinase"/>
    <property type="match status" value="1"/>
</dbReference>
<keyword evidence="7" id="KW-0067">ATP-binding</keyword>
<accession>A0A2T8HTN1</accession>